<feature type="domain" description="Luciferase-like" evidence="1">
    <location>
        <begin position="20"/>
        <end position="119"/>
    </location>
</feature>
<dbReference type="PANTHER" id="PTHR30137:SF18">
    <property type="entry name" value="CONSERVED PROTEIN"/>
    <property type="match status" value="1"/>
</dbReference>
<dbReference type="Proteomes" id="UP000237752">
    <property type="component" value="Unassembled WGS sequence"/>
</dbReference>
<dbReference type="OrthoDB" id="4760590at2"/>
<comment type="caution">
    <text evidence="2">The sequence shown here is derived from an EMBL/GenBank/DDBJ whole genome shotgun (WGS) entry which is preliminary data.</text>
</comment>
<proteinExistence type="predicted"/>
<keyword evidence="3" id="KW-1185">Reference proteome</keyword>
<reference evidence="2 3" key="1">
    <citation type="submission" date="2018-03" db="EMBL/GenBank/DDBJ databases">
        <title>Genomic Encyclopedia of Archaeal and Bacterial Type Strains, Phase II (KMG-II): from individual species to whole genera.</title>
        <authorList>
            <person name="Goeker M."/>
        </authorList>
    </citation>
    <scope>NUCLEOTIDE SEQUENCE [LARGE SCALE GENOMIC DNA]</scope>
    <source>
        <strain evidence="2 3">DSM 100065</strain>
    </source>
</reference>
<dbReference type="Pfam" id="PF00296">
    <property type="entry name" value="Bac_luciferase"/>
    <property type="match status" value="1"/>
</dbReference>
<dbReference type="InterPro" id="IPR011251">
    <property type="entry name" value="Luciferase-like_dom"/>
</dbReference>
<dbReference type="GO" id="GO:0005829">
    <property type="term" value="C:cytosol"/>
    <property type="evidence" value="ECO:0007669"/>
    <property type="project" value="TreeGrafter"/>
</dbReference>
<evidence type="ECO:0000313" key="3">
    <source>
        <dbReference type="Proteomes" id="UP000237752"/>
    </source>
</evidence>
<gene>
    <name evidence="2" type="ORF">CLV47_13316</name>
</gene>
<dbReference type="Gene3D" id="3.20.20.30">
    <property type="entry name" value="Luciferase-like domain"/>
    <property type="match status" value="2"/>
</dbReference>
<organism evidence="2 3">
    <name type="scientific">Antricoccus suffuscus</name>
    <dbReference type="NCBI Taxonomy" id="1629062"/>
    <lineage>
        <taxon>Bacteria</taxon>
        <taxon>Bacillati</taxon>
        <taxon>Actinomycetota</taxon>
        <taxon>Actinomycetes</taxon>
        <taxon>Geodermatophilales</taxon>
        <taxon>Antricoccaceae</taxon>
        <taxon>Antricoccus</taxon>
    </lineage>
</organism>
<name>A0A2T0YZH9_9ACTN</name>
<dbReference type="InterPro" id="IPR050766">
    <property type="entry name" value="Bact_Lucif_Oxidored"/>
</dbReference>
<sequence>MVAGLGQYGVWQGESLVTPQLARELERLGFGTVWLGSAHGDLKVVDELLEATTTLKVATGIVNIWNDPADEVAAAYTRVQSRHPGRFLLGIGAGHREAVGAAYVKPYQAVVDYLDALDAAGVPKDARVIAALGPKMVRLSGERSAGAHPYLVTPDHTAQAREILGTGVLLAPEQKVVLQTDPDKAREIGRPRVDRPYLHLRNYVNNLRAFGFDDTDIADGGSDRLIDALVARGDARAITERLNEHLEAGADHVAIQLLTAKGDDPIPGYTALAEELFA</sequence>
<dbReference type="AlphaFoldDB" id="A0A2T0YZH9"/>
<dbReference type="InterPro" id="IPR019922">
    <property type="entry name" value="Lucif-like_OxRdatse_MSMEG_4141"/>
</dbReference>
<dbReference type="InterPro" id="IPR036661">
    <property type="entry name" value="Luciferase-like_sf"/>
</dbReference>
<dbReference type="GO" id="GO:0016705">
    <property type="term" value="F:oxidoreductase activity, acting on paired donors, with incorporation or reduction of molecular oxygen"/>
    <property type="evidence" value="ECO:0007669"/>
    <property type="project" value="InterPro"/>
</dbReference>
<dbReference type="SUPFAM" id="SSF51679">
    <property type="entry name" value="Bacterial luciferase-like"/>
    <property type="match status" value="1"/>
</dbReference>
<dbReference type="NCBIfam" id="TIGR03620">
    <property type="entry name" value="F420_MSMEG_4141"/>
    <property type="match status" value="1"/>
</dbReference>
<evidence type="ECO:0000313" key="2">
    <source>
        <dbReference type="EMBL" id="PRZ29507.1"/>
    </source>
</evidence>
<evidence type="ECO:0000259" key="1">
    <source>
        <dbReference type="Pfam" id="PF00296"/>
    </source>
</evidence>
<protein>
    <submittedName>
        <fullName evidence="2">Putative F420-dependent oxidoreductase</fullName>
    </submittedName>
</protein>
<dbReference type="PANTHER" id="PTHR30137">
    <property type="entry name" value="LUCIFERASE-LIKE MONOOXYGENASE"/>
    <property type="match status" value="1"/>
</dbReference>
<dbReference type="EMBL" id="PVUE01000033">
    <property type="protein sequence ID" value="PRZ29507.1"/>
    <property type="molecule type" value="Genomic_DNA"/>
</dbReference>
<dbReference type="RefSeq" id="WP_106351162.1">
    <property type="nucleotide sequence ID" value="NZ_PVUE01000033.1"/>
</dbReference>
<accession>A0A2T0YZH9</accession>